<accession>A0A7S1XM78</accession>
<gene>
    <name evidence="1" type="ORF">PPAR1163_LOCUS7822</name>
</gene>
<name>A0A7S1XM78_9STRA</name>
<sequence>MTPTPAGIVRRSTWVKSSGSMSVALSEDDASDVLRVHVHLYGRIVTVCCGLGTQRIRWLAQVRTHPSLGRRHQSIHGNNDSAVFHQVAIARWDYEGSRGWFQLGVPVGPAVRIDGTELTFGMAIKDVLANDDHITFRTSLSPVTTGAL</sequence>
<proteinExistence type="predicted"/>
<dbReference type="EMBL" id="HBGJ01012441">
    <property type="protein sequence ID" value="CAD9249462.1"/>
    <property type="molecule type" value="Transcribed_RNA"/>
</dbReference>
<dbReference type="AlphaFoldDB" id="A0A7S1XM78"/>
<organism evidence="1">
    <name type="scientific">Phaeomonas parva</name>
    <dbReference type="NCBI Taxonomy" id="124430"/>
    <lineage>
        <taxon>Eukaryota</taxon>
        <taxon>Sar</taxon>
        <taxon>Stramenopiles</taxon>
        <taxon>Ochrophyta</taxon>
        <taxon>Pinguiophyceae</taxon>
        <taxon>Pinguiochrysidales</taxon>
        <taxon>Pinguiochrysidaceae</taxon>
        <taxon>Phaeomonas</taxon>
    </lineage>
</organism>
<reference evidence="1" key="1">
    <citation type="submission" date="2021-01" db="EMBL/GenBank/DDBJ databases">
        <authorList>
            <person name="Corre E."/>
            <person name="Pelletier E."/>
            <person name="Niang G."/>
            <person name="Scheremetjew M."/>
            <person name="Finn R."/>
            <person name="Kale V."/>
            <person name="Holt S."/>
            <person name="Cochrane G."/>
            <person name="Meng A."/>
            <person name="Brown T."/>
            <person name="Cohen L."/>
        </authorList>
    </citation>
    <scope>NUCLEOTIDE SEQUENCE</scope>
    <source>
        <strain evidence="1">CCMP2877</strain>
    </source>
</reference>
<protein>
    <submittedName>
        <fullName evidence="1">Uncharacterized protein</fullName>
    </submittedName>
</protein>
<evidence type="ECO:0000313" key="1">
    <source>
        <dbReference type="EMBL" id="CAD9249462.1"/>
    </source>
</evidence>